<evidence type="ECO:0000313" key="1">
    <source>
        <dbReference type="EMBL" id="GMQ31748.1"/>
    </source>
</evidence>
<accession>A0ABQ6PX36</accession>
<dbReference type="Proteomes" id="UP001307705">
    <property type="component" value="Unassembled WGS sequence"/>
</dbReference>
<organism evidence="1 2">
    <name type="scientific">Algoriphagus taiwanensis</name>
    <dbReference type="NCBI Taxonomy" id="1445656"/>
    <lineage>
        <taxon>Bacteria</taxon>
        <taxon>Pseudomonadati</taxon>
        <taxon>Bacteroidota</taxon>
        <taxon>Cytophagia</taxon>
        <taxon>Cytophagales</taxon>
        <taxon>Cyclobacteriaceae</taxon>
        <taxon>Algoriphagus</taxon>
    </lineage>
</organism>
<keyword evidence="2" id="KW-1185">Reference proteome</keyword>
<gene>
    <name evidence="1" type="ORF">Ataiwa_00200</name>
</gene>
<sequence length="32" mass="3624">MLLFLFAIEDNGGVLRKVNEWCIDLIFGGNLL</sequence>
<evidence type="ECO:0000313" key="2">
    <source>
        <dbReference type="Proteomes" id="UP001307705"/>
    </source>
</evidence>
<reference evidence="1 2" key="1">
    <citation type="submission" date="2023-08" db="EMBL/GenBank/DDBJ databases">
        <title>Draft genome sequence of Algoriphagus taiwanensis.</title>
        <authorList>
            <person name="Takatani N."/>
            <person name="Hosokawa M."/>
            <person name="Sawabe T."/>
        </authorList>
    </citation>
    <scope>NUCLEOTIDE SEQUENCE [LARGE SCALE GENOMIC DNA]</scope>
    <source>
        <strain evidence="1 2">JCM 19755</strain>
    </source>
</reference>
<comment type="caution">
    <text evidence="1">The sequence shown here is derived from an EMBL/GenBank/DDBJ whole genome shotgun (WGS) entry which is preliminary data.</text>
</comment>
<proteinExistence type="predicted"/>
<dbReference type="EMBL" id="BTPE01000001">
    <property type="protein sequence ID" value="GMQ31748.1"/>
    <property type="molecule type" value="Genomic_DNA"/>
</dbReference>
<protein>
    <submittedName>
        <fullName evidence="1">Uncharacterized protein</fullName>
    </submittedName>
</protein>
<name>A0ABQ6PX36_9BACT</name>